<evidence type="ECO:0000256" key="8">
    <source>
        <dbReference type="ARBA" id="ARBA00022842"/>
    </source>
</evidence>
<dbReference type="SMART" id="SM00530">
    <property type="entry name" value="HTH_XRE"/>
    <property type="match status" value="1"/>
</dbReference>
<dbReference type="GO" id="GO:0003677">
    <property type="term" value="F:DNA binding"/>
    <property type="evidence" value="ECO:0007669"/>
    <property type="project" value="InterPro"/>
</dbReference>
<dbReference type="AlphaFoldDB" id="A0A4R6DGX7"/>
<keyword evidence="2" id="KW-1277">Toxin-antitoxin system</keyword>
<feature type="domain" description="HTH cro/C1-type" evidence="10">
    <location>
        <begin position="18"/>
        <end position="73"/>
    </location>
</feature>
<dbReference type="Gene3D" id="1.10.260.40">
    <property type="entry name" value="lambda repressor-like DNA-binding domains"/>
    <property type="match status" value="1"/>
</dbReference>
<accession>A0A4R6DGX7</accession>
<dbReference type="CDD" id="cd00093">
    <property type="entry name" value="HTH_XRE"/>
    <property type="match status" value="1"/>
</dbReference>
<dbReference type="InterPro" id="IPR052038">
    <property type="entry name" value="Type-VII_TA_antitoxin"/>
</dbReference>
<reference evidence="11 12" key="1">
    <citation type="submission" date="2019-03" db="EMBL/GenBank/DDBJ databases">
        <title>Genomic analyses of the natural microbiome of Caenorhabditis elegans.</title>
        <authorList>
            <person name="Samuel B."/>
        </authorList>
    </citation>
    <scope>NUCLEOTIDE SEQUENCE [LARGE SCALE GENOMIC DNA]</scope>
    <source>
        <strain evidence="11 12">JUb65</strain>
    </source>
</reference>
<evidence type="ECO:0000313" key="12">
    <source>
        <dbReference type="Proteomes" id="UP000295764"/>
    </source>
</evidence>
<evidence type="ECO:0000256" key="7">
    <source>
        <dbReference type="ARBA" id="ARBA00022840"/>
    </source>
</evidence>
<dbReference type="STRING" id="2035.RU06_07370"/>
<evidence type="ECO:0000256" key="6">
    <source>
        <dbReference type="ARBA" id="ARBA00022741"/>
    </source>
</evidence>
<keyword evidence="4" id="KW-0548">Nucleotidyltransferase</keyword>
<dbReference type="PROSITE" id="PS50943">
    <property type="entry name" value="HTH_CROC1"/>
    <property type="match status" value="1"/>
</dbReference>
<comment type="cofactor">
    <cofactor evidence="1">
        <name>Mg(2+)</name>
        <dbReference type="ChEBI" id="CHEBI:18420"/>
    </cofactor>
</comment>
<dbReference type="PANTHER" id="PTHR33571">
    <property type="entry name" value="SSL8005 PROTEIN"/>
    <property type="match status" value="1"/>
</dbReference>
<dbReference type="SUPFAM" id="SSF47413">
    <property type="entry name" value="lambda repressor-like DNA-binding domains"/>
    <property type="match status" value="1"/>
</dbReference>
<dbReference type="SUPFAM" id="SSF81301">
    <property type="entry name" value="Nucleotidyltransferase"/>
    <property type="match status" value="1"/>
</dbReference>
<keyword evidence="3" id="KW-0808">Transferase</keyword>
<keyword evidence="5" id="KW-0479">Metal-binding</keyword>
<proteinExistence type="inferred from homology"/>
<evidence type="ECO:0000256" key="9">
    <source>
        <dbReference type="ARBA" id="ARBA00038276"/>
    </source>
</evidence>
<evidence type="ECO:0000256" key="3">
    <source>
        <dbReference type="ARBA" id="ARBA00022679"/>
    </source>
</evidence>
<dbReference type="GO" id="GO:0046872">
    <property type="term" value="F:metal ion binding"/>
    <property type="evidence" value="ECO:0007669"/>
    <property type="project" value="UniProtKB-KW"/>
</dbReference>
<evidence type="ECO:0000259" key="10">
    <source>
        <dbReference type="PROSITE" id="PS50943"/>
    </source>
</evidence>
<name>A0A4R6DGX7_9MICO</name>
<comment type="similarity">
    <text evidence="9">Belongs to the MntA antitoxin family.</text>
</comment>
<evidence type="ECO:0000256" key="1">
    <source>
        <dbReference type="ARBA" id="ARBA00001946"/>
    </source>
</evidence>
<dbReference type="InterPro" id="IPR043519">
    <property type="entry name" value="NT_sf"/>
</dbReference>
<keyword evidence="8" id="KW-0460">Magnesium</keyword>
<dbReference type="Gene3D" id="3.30.460.10">
    <property type="entry name" value="Beta Polymerase, domain 2"/>
    <property type="match status" value="1"/>
</dbReference>
<evidence type="ECO:0000256" key="5">
    <source>
        <dbReference type="ARBA" id="ARBA00022723"/>
    </source>
</evidence>
<sequence length="171" mass="18153">MSAVLPRPATLVSAAALIRDARLRAELTQVQLAVRAGVTQSVISTYENGRREPSLAALQRLLLAAGFTTAIDLRPVEDPPPLRERVAAVRQELTGIVHRHGGRNPRLFGSVARGEDGPSSDVDLMVDLDPGLGIFALMRIQDAAEQLLGVRVDVVDAAGMGVDAVHDAVPL</sequence>
<evidence type="ECO:0000313" key="11">
    <source>
        <dbReference type="EMBL" id="TDN43976.1"/>
    </source>
</evidence>
<dbReference type="Proteomes" id="UP000295764">
    <property type="component" value="Unassembled WGS sequence"/>
</dbReference>
<evidence type="ECO:0000256" key="2">
    <source>
        <dbReference type="ARBA" id="ARBA00022649"/>
    </source>
</evidence>
<dbReference type="EMBL" id="SNVW01000006">
    <property type="protein sequence ID" value="TDN43976.1"/>
    <property type="molecule type" value="Genomic_DNA"/>
</dbReference>
<gene>
    <name evidence="11" type="ORF">EDF64_106150</name>
</gene>
<dbReference type="OrthoDB" id="9803128at2"/>
<organism evidence="11 12">
    <name type="scientific">Curtobacterium flaccumfaciens</name>
    <dbReference type="NCBI Taxonomy" id="2035"/>
    <lineage>
        <taxon>Bacteria</taxon>
        <taxon>Bacillati</taxon>
        <taxon>Actinomycetota</taxon>
        <taxon>Actinomycetes</taxon>
        <taxon>Micrococcales</taxon>
        <taxon>Microbacteriaceae</taxon>
        <taxon>Curtobacterium</taxon>
    </lineage>
</organism>
<dbReference type="GO" id="GO:0005524">
    <property type="term" value="F:ATP binding"/>
    <property type="evidence" value="ECO:0007669"/>
    <property type="project" value="UniProtKB-KW"/>
</dbReference>
<dbReference type="GO" id="GO:0016779">
    <property type="term" value="F:nucleotidyltransferase activity"/>
    <property type="evidence" value="ECO:0007669"/>
    <property type="project" value="UniProtKB-KW"/>
</dbReference>
<protein>
    <recommendedName>
        <fullName evidence="10">HTH cro/C1-type domain-containing protein</fullName>
    </recommendedName>
</protein>
<dbReference type="CDD" id="cd05403">
    <property type="entry name" value="NT_KNTase_like"/>
    <property type="match status" value="1"/>
</dbReference>
<dbReference type="InterPro" id="IPR001387">
    <property type="entry name" value="Cro/C1-type_HTH"/>
</dbReference>
<comment type="caution">
    <text evidence="11">The sequence shown here is derived from an EMBL/GenBank/DDBJ whole genome shotgun (WGS) entry which is preliminary data.</text>
</comment>
<keyword evidence="7" id="KW-0067">ATP-binding</keyword>
<evidence type="ECO:0000256" key="4">
    <source>
        <dbReference type="ARBA" id="ARBA00022695"/>
    </source>
</evidence>
<dbReference type="InterPro" id="IPR002934">
    <property type="entry name" value="Polymerase_NTP_transf_dom"/>
</dbReference>
<dbReference type="InterPro" id="IPR010982">
    <property type="entry name" value="Lambda_DNA-bd_dom_sf"/>
</dbReference>
<dbReference type="Pfam" id="PF01909">
    <property type="entry name" value="NTP_transf_2"/>
    <property type="match status" value="1"/>
</dbReference>
<dbReference type="PANTHER" id="PTHR33571:SF12">
    <property type="entry name" value="BSL3053 PROTEIN"/>
    <property type="match status" value="1"/>
</dbReference>
<keyword evidence="6" id="KW-0547">Nucleotide-binding</keyword>
<dbReference type="Pfam" id="PF01381">
    <property type="entry name" value="HTH_3"/>
    <property type="match status" value="1"/>
</dbReference>
<dbReference type="RefSeq" id="WP_133519958.1">
    <property type="nucleotide sequence ID" value="NZ_SNVW01000006.1"/>
</dbReference>